<evidence type="ECO:0000313" key="4">
    <source>
        <dbReference type="Proteomes" id="UP000481033"/>
    </source>
</evidence>
<dbReference type="InterPro" id="IPR006015">
    <property type="entry name" value="Universal_stress_UspA"/>
</dbReference>
<comment type="similarity">
    <text evidence="1">Belongs to the universal stress protein A family.</text>
</comment>
<dbReference type="SUPFAM" id="SSF52402">
    <property type="entry name" value="Adenine nucleotide alpha hydrolases-like"/>
    <property type="match status" value="1"/>
</dbReference>
<gene>
    <name evidence="3" type="ORF">DXZ20_17205</name>
</gene>
<sequence length="134" mass="14357">MFKTVLFPIDASPEAQQAAFKTAELVKHHHSHLILLSVVETSNGHNAHPEQASPEAVAQLLEKAKAVFTSQGIETETIEREGNPAFVICDVADEMSADLIVMGCRGIGLTPEGQSESVSNRVINLSPCPVMVVP</sequence>
<dbReference type="AlphaFoldDB" id="A0A6M0RMI3"/>
<proteinExistence type="inferred from homology"/>
<accession>A0A6M0RMI3</accession>
<dbReference type="InterPro" id="IPR006016">
    <property type="entry name" value="UspA"/>
</dbReference>
<evidence type="ECO:0000259" key="2">
    <source>
        <dbReference type="Pfam" id="PF00582"/>
    </source>
</evidence>
<dbReference type="PRINTS" id="PR01438">
    <property type="entry name" value="UNVRSLSTRESS"/>
</dbReference>
<evidence type="ECO:0000256" key="1">
    <source>
        <dbReference type="ARBA" id="ARBA00008791"/>
    </source>
</evidence>
<evidence type="ECO:0000313" key="3">
    <source>
        <dbReference type="EMBL" id="NEZ57379.1"/>
    </source>
</evidence>
<dbReference type="PANTHER" id="PTHR46268">
    <property type="entry name" value="STRESS RESPONSE PROTEIN NHAX"/>
    <property type="match status" value="1"/>
</dbReference>
<feature type="domain" description="UspA" evidence="2">
    <location>
        <begin position="1"/>
        <end position="134"/>
    </location>
</feature>
<dbReference type="Gene3D" id="3.40.50.620">
    <property type="entry name" value="HUPs"/>
    <property type="match status" value="1"/>
</dbReference>
<dbReference type="InterPro" id="IPR014729">
    <property type="entry name" value="Rossmann-like_a/b/a_fold"/>
</dbReference>
<dbReference type="Pfam" id="PF00582">
    <property type="entry name" value="Usp"/>
    <property type="match status" value="1"/>
</dbReference>
<dbReference type="Proteomes" id="UP000481033">
    <property type="component" value="Unassembled WGS sequence"/>
</dbReference>
<comment type="caution">
    <text evidence="3">The sequence shown here is derived from an EMBL/GenBank/DDBJ whole genome shotgun (WGS) entry which is preliminary data.</text>
</comment>
<reference evidence="3 4" key="1">
    <citation type="journal article" date="2020" name="Microb. Ecol.">
        <title>Ecogenomics of the Marine Benthic Filamentous Cyanobacterium Adonisia.</title>
        <authorList>
            <person name="Walter J.M."/>
            <person name="Coutinho F.H."/>
            <person name="Leomil L."/>
            <person name="Hargreaves P.I."/>
            <person name="Campeao M.E."/>
            <person name="Vieira V.V."/>
            <person name="Silva B.S."/>
            <person name="Fistarol G.O."/>
            <person name="Salomon P.S."/>
            <person name="Sawabe T."/>
            <person name="Mino S."/>
            <person name="Hosokawa M."/>
            <person name="Miyashita H."/>
            <person name="Maruyama F."/>
            <person name="van Verk M.C."/>
            <person name="Dutilh B.E."/>
            <person name="Thompson C.C."/>
            <person name="Thompson F.L."/>
        </authorList>
    </citation>
    <scope>NUCLEOTIDE SEQUENCE [LARGE SCALE GENOMIC DNA]</scope>
    <source>
        <strain evidence="3 4">CCMR0081</strain>
    </source>
</reference>
<dbReference type="CDD" id="cd00293">
    <property type="entry name" value="USP-like"/>
    <property type="match status" value="1"/>
</dbReference>
<dbReference type="PANTHER" id="PTHR46268:SF6">
    <property type="entry name" value="UNIVERSAL STRESS PROTEIN UP12"/>
    <property type="match status" value="1"/>
</dbReference>
<dbReference type="EMBL" id="QXHD01000004">
    <property type="protein sequence ID" value="NEZ57379.1"/>
    <property type="molecule type" value="Genomic_DNA"/>
</dbReference>
<name>A0A6M0RMI3_9CYAN</name>
<protein>
    <submittedName>
        <fullName evidence="3">Universal stress protein</fullName>
    </submittedName>
</protein>
<keyword evidence="4" id="KW-1185">Reference proteome</keyword>
<organism evidence="3 4">
    <name type="scientific">Adonisia turfae CCMR0081</name>
    <dbReference type="NCBI Taxonomy" id="2292702"/>
    <lineage>
        <taxon>Bacteria</taxon>
        <taxon>Bacillati</taxon>
        <taxon>Cyanobacteriota</taxon>
        <taxon>Adonisia</taxon>
        <taxon>Adonisia turfae</taxon>
    </lineage>
</organism>
<dbReference type="RefSeq" id="WP_163669365.1">
    <property type="nucleotide sequence ID" value="NZ_QXHD01000004.1"/>
</dbReference>